<dbReference type="PANTHER" id="PTHR11716">
    <property type="entry name" value="PHOSPHOLIPASE A2 FAMILY MEMBER"/>
    <property type="match status" value="1"/>
</dbReference>
<evidence type="ECO:0000256" key="3">
    <source>
        <dbReference type="ARBA" id="ARBA00022525"/>
    </source>
</evidence>
<evidence type="ECO:0000256" key="5">
    <source>
        <dbReference type="RuleBase" id="RU003654"/>
    </source>
</evidence>
<evidence type="ECO:0000256" key="1">
    <source>
        <dbReference type="ARBA" id="ARBA00004613"/>
    </source>
</evidence>
<name>A0A834UQH4_MARMO</name>
<dbReference type="GO" id="GO:0005509">
    <property type="term" value="F:calcium ion binding"/>
    <property type="evidence" value="ECO:0007669"/>
    <property type="project" value="InterPro"/>
</dbReference>
<dbReference type="Pfam" id="PF00068">
    <property type="entry name" value="Phospholip_A2_1"/>
    <property type="match status" value="1"/>
</dbReference>
<feature type="binding site" evidence="4">
    <location>
        <position position="30"/>
    </location>
    <ligand>
        <name>Ca(2+)</name>
        <dbReference type="ChEBI" id="CHEBI:29108"/>
    </ligand>
</feature>
<dbReference type="GO" id="GO:0005576">
    <property type="term" value="C:extracellular region"/>
    <property type="evidence" value="ECO:0007669"/>
    <property type="project" value="UniProtKB-SubCell"/>
</dbReference>
<keyword evidence="3 6" id="KW-0964">Secreted</keyword>
<feature type="region of interest" description="Disordered" evidence="7">
    <location>
        <begin position="310"/>
        <end position="329"/>
    </location>
</feature>
<dbReference type="GO" id="GO:0006644">
    <property type="term" value="P:phospholipid metabolic process"/>
    <property type="evidence" value="ECO:0007669"/>
    <property type="project" value="InterPro"/>
</dbReference>
<dbReference type="GO" id="GO:0050482">
    <property type="term" value="P:arachidonate secretion"/>
    <property type="evidence" value="ECO:0007669"/>
    <property type="project" value="InterPro"/>
</dbReference>
<organism evidence="9 10">
    <name type="scientific">Marmota monax</name>
    <name type="common">Woodchuck</name>
    <dbReference type="NCBI Taxonomy" id="9995"/>
    <lineage>
        <taxon>Eukaryota</taxon>
        <taxon>Metazoa</taxon>
        <taxon>Chordata</taxon>
        <taxon>Craniata</taxon>
        <taxon>Vertebrata</taxon>
        <taxon>Euteleostomi</taxon>
        <taxon>Mammalia</taxon>
        <taxon>Eutheria</taxon>
        <taxon>Euarchontoglires</taxon>
        <taxon>Glires</taxon>
        <taxon>Rodentia</taxon>
        <taxon>Sciuromorpha</taxon>
        <taxon>Sciuridae</taxon>
        <taxon>Xerinae</taxon>
        <taxon>Marmotini</taxon>
        <taxon>Marmota</taxon>
    </lineage>
</organism>
<proteinExistence type="inferred from homology"/>
<keyword evidence="4" id="KW-0106">Calcium</keyword>
<evidence type="ECO:0000256" key="7">
    <source>
        <dbReference type="SAM" id="MobiDB-lite"/>
    </source>
</evidence>
<dbReference type="PRINTS" id="PR00389">
    <property type="entry name" value="PHPHLIPASEA2"/>
</dbReference>
<sequence length="450" mass="48257">MASGNLVQFGVMIERMTGKSALQYNDYGCYCGIGGSHWPVDQTDCSFGLCPSHPCPAWPGSQAPPVDHDPAGAATPMTVAMGGWRSWAVNPNWKSTFSLSASKTSSVVSGQTRSNPHVVGRGSFRLDPPPDVTFSLVRGRPWTGGMGFPIVSGVQRPVPLSPCSPGIWAREAKVHWCSPSPCLSLRNFLPTQRLLPAPASGEGAGGAQLSRTQMSWTHTPISGLSGWAGSLHFATSNALDGPSLLWSPAGEAASTETECRGAGGSEAGLPAIKPGIAWREGRAPWVWCRDGPGVLSCERTAQVSKVYQRGGTEPGQHLQGRGSSEGLVPSAVHSGEQLCKFPRSSVHHHRRKELPRNPWVGAAPLSAGSHQNGAEDEVENMNPRAAGSRPNRVRERESRTSNLTGKTTCQRRTCECDRRAALCFRRYVSTYNRKYAHYPNKLCTGPTPPC</sequence>
<evidence type="ECO:0000256" key="4">
    <source>
        <dbReference type="PIRSR" id="PIRSR601211-2"/>
    </source>
</evidence>
<comment type="similarity">
    <text evidence="2 5">Belongs to the phospholipase A2 family.</text>
</comment>
<comment type="subcellular location">
    <subcellularLocation>
        <location evidence="1 6">Secreted</location>
    </subcellularLocation>
</comment>
<keyword evidence="4" id="KW-0479">Metal-binding</keyword>
<dbReference type="GO" id="GO:0047498">
    <property type="term" value="F:calcium-dependent phospholipase A2 activity"/>
    <property type="evidence" value="ECO:0007669"/>
    <property type="project" value="TreeGrafter"/>
</dbReference>
<dbReference type="SUPFAM" id="SSF48619">
    <property type="entry name" value="Phospholipase A2, PLA2"/>
    <property type="match status" value="2"/>
</dbReference>
<dbReference type="InterPro" id="IPR016090">
    <property type="entry name" value="PLA2-like_dom"/>
</dbReference>
<evidence type="ECO:0000259" key="8">
    <source>
        <dbReference type="SMART" id="SM00085"/>
    </source>
</evidence>
<evidence type="ECO:0000313" key="9">
    <source>
        <dbReference type="EMBL" id="KAF7466605.1"/>
    </source>
</evidence>
<feature type="region of interest" description="Disordered" evidence="7">
    <location>
        <begin position="358"/>
        <end position="404"/>
    </location>
</feature>
<dbReference type="Gene3D" id="1.20.90.10">
    <property type="entry name" value="Phospholipase A2 domain"/>
    <property type="match status" value="2"/>
</dbReference>
<feature type="binding site" evidence="4">
    <location>
        <position position="34"/>
    </location>
    <ligand>
        <name>Ca(2+)</name>
        <dbReference type="ChEBI" id="CHEBI:29108"/>
    </ligand>
</feature>
<dbReference type="AlphaFoldDB" id="A0A834UQH4"/>
<dbReference type="GO" id="GO:0016042">
    <property type="term" value="P:lipid catabolic process"/>
    <property type="evidence" value="ECO:0007669"/>
    <property type="project" value="InterPro"/>
</dbReference>
<dbReference type="GO" id="GO:0005543">
    <property type="term" value="F:phospholipid binding"/>
    <property type="evidence" value="ECO:0007669"/>
    <property type="project" value="TreeGrafter"/>
</dbReference>
<dbReference type="PANTHER" id="PTHR11716:SF56">
    <property type="entry name" value="GROUP IIE SECRETORY PHOSPHOLIPASE A2"/>
    <property type="match status" value="1"/>
</dbReference>
<evidence type="ECO:0000256" key="2">
    <source>
        <dbReference type="ARBA" id="ARBA00007056"/>
    </source>
</evidence>
<evidence type="ECO:0000256" key="6">
    <source>
        <dbReference type="RuleBase" id="RU361236"/>
    </source>
</evidence>
<evidence type="ECO:0000313" key="10">
    <source>
        <dbReference type="Proteomes" id="UP000662637"/>
    </source>
</evidence>
<reference evidence="9" key="1">
    <citation type="submission" date="2020-08" db="EMBL/GenBank/DDBJ databases">
        <authorList>
            <person name="Shumante A."/>
            <person name="Zimin A.V."/>
            <person name="Puiu D."/>
            <person name="Salzberg S.L."/>
        </authorList>
    </citation>
    <scope>NUCLEOTIDE SEQUENCE</scope>
    <source>
        <strain evidence="9">WC2-LM</strain>
        <tissue evidence="9">Liver</tissue>
    </source>
</reference>
<dbReference type="SMART" id="SM00085">
    <property type="entry name" value="PA2c"/>
    <property type="match status" value="1"/>
</dbReference>
<accession>A0A834UQH4</accession>
<protein>
    <recommendedName>
        <fullName evidence="8">Phospholipase A2-like central domain-containing protein</fullName>
    </recommendedName>
</protein>
<dbReference type="EMBL" id="WJEC01007840">
    <property type="protein sequence ID" value="KAF7466605.1"/>
    <property type="molecule type" value="Genomic_DNA"/>
</dbReference>
<dbReference type="Proteomes" id="UP000662637">
    <property type="component" value="Unassembled WGS sequence"/>
</dbReference>
<comment type="cofactor">
    <cofactor evidence="4">
        <name>Ca(2+)</name>
        <dbReference type="ChEBI" id="CHEBI:29108"/>
    </cofactor>
    <text evidence="4">Binds 1 Ca(2+) ion per subunit.</text>
</comment>
<comment type="caution">
    <text evidence="9">The sequence shown here is derived from an EMBL/GenBank/DDBJ whole genome shotgun (WGS) entry which is preliminary data.</text>
</comment>
<gene>
    <name evidence="9" type="ORF">GHT09_002110</name>
</gene>
<dbReference type="InterPro" id="IPR036444">
    <property type="entry name" value="PLipase_A2_dom_sf"/>
</dbReference>
<dbReference type="CDD" id="cd00125">
    <property type="entry name" value="PLA2c"/>
    <property type="match status" value="1"/>
</dbReference>
<feature type="domain" description="Phospholipase A2-like central" evidence="8">
    <location>
        <begin position="5"/>
        <end position="96"/>
    </location>
</feature>
<feature type="binding site" evidence="4">
    <location>
        <position position="32"/>
    </location>
    <ligand>
        <name>Ca(2+)</name>
        <dbReference type="ChEBI" id="CHEBI:29108"/>
    </ligand>
</feature>
<dbReference type="InterPro" id="IPR001211">
    <property type="entry name" value="PLA2"/>
</dbReference>